<dbReference type="PANTHER" id="PTHR11599">
    <property type="entry name" value="PROTEASOME SUBUNIT ALPHA/BETA"/>
    <property type="match status" value="1"/>
</dbReference>
<dbReference type="GO" id="GO:0019773">
    <property type="term" value="C:proteasome core complex, alpha-subunit complex"/>
    <property type="evidence" value="ECO:0007669"/>
    <property type="project" value="UniProtKB-UniRule"/>
</dbReference>
<protein>
    <recommendedName>
        <fullName evidence="4">Proteasome alpha-type subunits domain-containing protein</fullName>
    </recommendedName>
</protein>
<accession>B4L735</accession>
<evidence type="ECO:0000259" key="4">
    <source>
        <dbReference type="SMART" id="SM00948"/>
    </source>
</evidence>
<evidence type="ECO:0000256" key="2">
    <source>
        <dbReference type="ARBA" id="ARBA00022942"/>
    </source>
</evidence>
<gene>
    <name evidence="5" type="primary">Dmoj\GI16051</name>
    <name evidence="5" type="ORF">Dmoj_GI16051</name>
</gene>
<dbReference type="Proteomes" id="UP000009192">
    <property type="component" value="Unassembled WGS sequence"/>
</dbReference>
<dbReference type="SUPFAM" id="SSF56235">
    <property type="entry name" value="N-terminal nucleophile aminohydrolases (Ntn hydrolases)"/>
    <property type="match status" value="1"/>
</dbReference>
<comment type="similarity">
    <text evidence="3">Belongs to the peptidase T1A family.</text>
</comment>
<reference evidence="5 6" key="1">
    <citation type="journal article" date="2007" name="Nature">
        <title>Evolution of genes and genomes on the Drosophila phylogeny.</title>
        <authorList>
            <consortium name="Drosophila 12 Genomes Consortium"/>
            <person name="Clark A.G."/>
            <person name="Eisen M.B."/>
            <person name="Smith D.R."/>
            <person name="Bergman C.M."/>
            <person name="Oliver B."/>
            <person name="Markow T.A."/>
            <person name="Kaufman T.C."/>
            <person name="Kellis M."/>
            <person name="Gelbart W."/>
            <person name="Iyer V.N."/>
            <person name="Pollard D.A."/>
            <person name="Sackton T.B."/>
            <person name="Larracuente A.M."/>
            <person name="Singh N.D."/>
            <person name="Abad J.P."/>
            <person name="Abt D.N."/>
            <person name="Adryan B."/>
            <person name="Aguade M."/>
            <person name="Akashi H."/>
            <person name="Anderson W.W."/>
            <person name="Aquadro C.F."/>
            <person name="Ardell D.H."/>
            <person name="Arguello R."/>
            <person name="Artieri C.G."/>
            <person name="Barbash D.A."/>
            <person name="Barker D."/>
            <person name="Barsanti P."/>
            <person name="Batterham P."/>
            <person name="Batzoglou S."/>
            <person name="Begun D."/>
            <person name="Bhutkar A."/>
            <person name="Blanco E."/>
            <person name="Bosak S.A."/>
            <person name="Bradley R.K."/>
            <person name="Brand A.D."/>
            <person name="Brent M.R."/>
            <person name="Brooks A.N."/>
            <person name="Brown R.H."/>
            <person name="Butlin R.K."/>
            <person name="Caggese C."/>
            <person name="Calvi B.R."/>
            <person name="Bernardo de Carvalho A."/>
            <person name="Caspi A."/>
            <person name="Castrezana S."/>
            <person name="Celniker S.E."/>
            <person name="Chang J.L."/>
            <person name="Chapple C."/>
            <person name="Chatterji S."/>
            <person name="Chinwalla A."/>
            <person name="Civetta A."/>
            <person name="Clifton S.W."/>
            <person name="Comeron J.M."/>
            <person name="Costello J.C."/>
            <person name="Coyne J.A."/>
            <person name="Daub J."/>
            <person name="David R.G."/>
            <person name="Delcher A.L."/>
            <person name="Delehaunty K."/>
            <person name="Do C.B."/>
            <person name="Ebling H."/>
            <person name="Edwards K."/>
            <person name="Eickbush T."/>
            <person name="Evans J.D."/>
            <person name="Filipski A."/>
            <person name="Findeiss S."/>
            <person name="Freyhult E."/>
            <person name="Fulton L."/>
            <person name="Fulton R."/>
            <person name="Garcia A.C."/>
            <person name="Gardiner A."/>
            <person name="Garfield D.A."/>
            <person name="Garvin B.E."/>
            <person name="Gibson G."/>
            <person name="Gilbert D."/>
            <person name="Gnerre S."/>
            <person name="Godfrey J."/>
            <person name="Good R."/>
            <person name="Gotea V."/>
            <person name="Gravely B."/>
            <person name="Greenberg A.J."/>
            <person name="Griffiths-Jones S."/>
            <person name="Gross S."/>
            <person name="Guigo R."/>
            <person name="Gustafson E.A."/>
            <person name="Haerty W."/>
            <person name="Hahn M.W."/>
            <person name="Halligan D.L."/>
            <person name="Halpern A.L."/>
            <person name="Halter G.M."/>
            <person name="Han M.V."/>
            <person name="Heger A."/>
            <person name="Hillier L."/>
            <person name="Hinrichs A.S."/>
            <person name="Holmes I."/>
            <person name="Hoskins R.A."/>
            <person name="Hubisz M.J."/>
            <person name="Hultmark D."/>
            <person name="Huntley M.A."/>
            <person name="Jaffe D.B."/>
            <person name="Jagadeeshan S."/>
            <person name="Jeck W.R."/>
            <person name="Johnson J."/>
            <person name="Jones C.D."/>
            <person name="Jordan W.C."/>
            <person name="Karpen G.H."/>
            <person name="Kataoka E."/>
            <person name="Keightley P.D."/>
            <person name="Kheradpour P."/>
            <person name="Kirkness E.F."/>
            <person name="Koerich L.B."/>
            <person name="Kristiansen K."/>
            <person name="Kudrna D."/>
            <person name="Kulathinal R.J."/>
            <person name="Kumar S."/>
            <person name="Kwok R."/>
            <person name="Lander E."/>
            <person name="Langley C.H."/>
            <person name="Lapoint R."/>
            <person name="Lazzaro B.P."/>
            <person name="Lee S.J."/>
            <person name="Levesque L."/>
            <person name="Li R."/>
            <person name="Lin C.F."/>
            <person name="Lin M.F."/>
            <person name="Lindblad-Toh K."/>
            <person name="Llopart A."/>
            <person name="Long M."/>
            <person name="Low L."/>
            <person name="Lozovsky E."/>
            <person name="Lu J."/>
            <person name="Luo M."/>
            <person name="Machado C.A."/>
            <person name="Makalowski W."/>
            <person name="Marzo M."/>
            <person name="Matsuda M."/>
            <person name="Matzkin L."/>
            <person name="McAllister B."/>
            <person name="McBride C.S."/>
            <person name="McKernan B."/>
            <person name="McKernan K."/>
            <person name="Mendez-Lago M."/>
            <person name="Minx P."/>
            <person name="Mollenhauer M.U."/>
            <person name="Montooth K."/>
            <person name="Mount S.M."/>
            <person name="Mu X."/>
            <person name="Myers E."/>
            <person name="Negre B."/>
            <person name="Newfeld S."/>
            <person name="Nielsen R."/>
            <person name="Noor M.A."/>
            <person name="O'Grady P."/>
            <person name="Pachter L."/>
            <person name="Papaceit M."/>
            <person name="Parisi M.J."/>
            <person name="Parisi M."/>
            <person name="Parts L."/>
            <person name="Pedersen J.S."/>
            <person name="Pesole G."/>
            <person name="Phillippy A.M."/>
            <person name="Ponting C.P."/>
            <person name="Pop M."/>
            <person name="Porcelli D."/>
            <person name="Powell J.R."/>
            <person name="Prohaska S."/>
            <person name="Pruitt K."/>
            <person name="Puig M."/>
            <person name="Quesneville H."/>
            <person name="Ram K.R."/>
            <person name="Rand D."/>
            <person name="Rasmussen M.D."/>
            <person name="Reed L.K."/>
            <person name="Reenan R."/>
            <person name="Reily A."/>
            <person name="Remington K.A."/>
            <person name="Rieger T.T."/>
            <person name="Ritchie M.G."/>
            <person name="Robin C."/>
            <person name="Rogers Y.H."/>
            <person name="Rohde C."/>
            <person name="Rozas J."/>
            <person name="Rubenfield M.J."/>
            <person name="Ruiz A."/>
            <person name="Russo S."/>
            <person name="Salzberg S.L."/>
            <person name="Sanchez-Gracia A."/>
            <person name="Saranga D.J."/>
            <person name="Sato H."/>
            <person name="Schaeffer S.W."/>
            <person name="Schatz M.C."/>
            <person name="Schlenke T."/>
            <person name="Schwartz R."/>
            <person name="Segarra C."/>
            <person name="Singh R.S."/>
            <person name="Sirot L."/>
            <person name="Sirota M."/>
            <person name="Sisneros N.B."/>
            <person name="Smith C.D."/>
            <person name="Smith T.F."/>
            <person name="Spieth J."/>
            <person name="Stage D.E."/>
            <person name="Stark A."/>
            <person name="Stephan W."/>
            <person name="Strausberg R.L."/>
            <person name="Strempel S."/>
            <person name="Sturgill D."/>
            <person name="Sutton G."/>
            <person name="Sutton G.G."/>
            <person name="Tao W."/>
            <person name="Teichmann S."/>
            <person name="Tobari Y.N."/>
            <person name="Tomimura Y."/>
            <person name="Tsolas J.M."/>
            <person name="Valente V.L."/>
            <person name="Venter E."/>
            <person name="Venter J.C."/>
            <person name="Vicario S."/>
            <person name="Vieira F.G."/>
            <person name="Vilella A.J."/>
            <person name="Villasante A."/>
            <person name="Walenz B."/>
            <person name="Wang J."/>
            <person name="Wasserman M."/>
            <person name="Watts T."/>
            <person name="Wilson D."/>
            <person name="Wilson R.K."/>
            <person name="Wing R.A."/>
            <person name="Wolfner M.F."/>
            <person name="Wong A."/>
            <person name="Wong G.K."/>
            <person name="Wu C.I."/>
            <person name="Wu G."/>
            <person name="Yamamoto D."/>
            <person name="Yang H.P."/>
            <person name="Yang S.P."/>
            <person name="Yorke J.A."/>
            <person name="Yoshida K."/>
            <person name="Zdobnov E."/>
            <person name="Zhang P."/>
            <person name="Zhang Y."/>
            <person name="Zimin A.V."/>
            <person name="Baldwin J."/>
            <person name="Abdouelleil A."/>
            <person name="Abdulkadir J."/>
            <person name="Abebe A."/>
            <person name="Abera B."/>
            <person name="Abreu J."/>
            <person name="Acer S.C."/>
            <person name="Aftuck L."/>
            <person name="Alexander A."/>
            <person name="An P."/>
            <person name="Anderson E."/>
            <person name="Anderson S."/>
            <person name="Arachi H."/>
            <person name="Azer M."/>
            <person name="Bachantsang P."/>
            <person name="Barry A."/>
            <person name="Bayul T."/>
            <person name="Berlin A."/>
            <person name="Bessette D."/>
            <person name="Bloom T."/>
            <person name="Blye J."/>
            <person name="Boguslavskiy L."/>
            <person name="Bonnet C."/>
            <person name="Boukhgalter B."/>
            <person name="Bourzgui I."/>
            <person name="Brown A."/>
            <person name="Cahill P."/>
            <person name="Channer S."/>
            <person name="Cheshatsang Y."/>
            <person name="Chuda L."/>
            <person name="Citroen M."/>
            <person name="Collymore A."/>
            <person name="Cooke P."/>
            <person name="Costello M."/>
            <person name="D'Aco K."/>
            <person name="Daza R."/>
            <person name="De Haan G."/>
            <person name="DeGray S."/>
            <person name="DeMaso C."/>
            <person name="Dhargay N."/>
            <person name="Dooley K."/>
            <person name="Dooley E."/>
            <person name="Doricent M."/>
            <person name="Dorje P."/>
            <person name="Dorjee K."/>
            <person name="Dupes A."/>
            <person name="Elong R."/>
            <person name="Falk J."/>
            <person name="Farina A."/>
            <person name="Faro S."/>
            <person name="Ferguson D."/>
            <person name="Fisher S."/>
            <person name="Foley C.D."/>
            <person name="Franke A."/>
            <person name="Friedrich D."/>
            <person name="Gadbois L."/>
            <person name="Gearin G."/>
            <person name="Gearin C.R."/>
            <person name="Giannoukos G."/>
            <person name="Goode T."/>
            <person name="Graham J."/>
            <person name="Grandbois E."/>
            <person name="Grewal S."/>
            <person name="Gyaltsen K."/>
            <person name="Hafez N."/>
            <person name="Hagos B."/>
            <person name="Hall J."/>
            <person name="Henson C."/>
            <person name="Hollinger A."/>
            <person name="Honan T."/>
            <person name="Huard M.D."/>
            <person name="Hughes L."/>
            <person name="Hurhula B."/>
            <person name="Husby M.E."/>
            <person name="Kamat A."/>
            <person name="Kanga B."/>
            <person name="Kashin S."/>
            <person name="Khazanovich D."/>
            <person name="Kisner P."/>
            <person name="Lance K."/>
            <person name="Lara M."/>
            <person name="Lee W."/>
            <person name="Lennon N."/>
            <person name="Letendre F."/>
            <person name="LeVine R."/>
            <person name="Lipovsky A."/>
            <person name="Liu X."/>
            <person name="Liu J."/>
            <person name="Liu S."/>
            <person name="Lokyitsang T."/>
            <person name="Lokyitsang Y."/>
            <person name="Lubonja R."/>
            <person name="Lui A."/>
            <person name="MacDonald P."/>
            <person name="Magnisalis V."/>
            <person name="Maru K."/>
            <person name="Matthews C."/>
            <person name="McCusker W."/>
            <person name="McDonough S."/>
            <person name="Mehta T."/>
            <person name="Meldrim J."/>
            <person name="Meneus L."/>
            <person name="Mihai O."/>
            <person name="Mihalev A."/>
            <person name="Mihova T."/>
            <person name="Mittelman R."/>
            <person name="Mlenga V."/>
            <person name="Montmayeur A."/>
            <person name="Mulrain L."/>
            <person name="Navidi A."/>
            <person name="Naylor J."/>
            <person name="Negash T."/>
            <person name="Nguyen T."/>
            <person name="Nguyen N."/>
            <person name="Nicol R."/>
            <person name="Norbu C."/>
            <person name="Norbu N."/>
            <person name="Novod N."/>
            <person name="O'Neill B."/>
            <person name="Osman S."/>
            <person name="Markiewicz E."/>
            <person name="Oyono O.L."/>
            <person name="Patti C."/>
            <person name="Phunkhang P."/>
            <person name="Pierre F."/>
            <person name="Priest M."/>
            <person name="Raghuraman S."/>
            <person name="Rege F."/>
            <person name="Reyes R."/>
            <person name="Rise C."/>
            <person name="Rogov P."/>
            <person name="Ross K."/>
            <person name="Ryan E."/>
            <person name="Settipalli S."/>
            <person name="Shea T."/>
            <person name="Sherpa N."/>
            <person name="Shi L."/>
            <person name="Shih D."/>
            <person name="Sparrow T."/>
            <person name="Spaulding J."/>
            <person name="Stalker J."/>
            <person name="Stange-Thomann N."/>
            <person name="Stavropoulos S."/>
            <person name="Stone C."/>
            <person name="Strader C."/>
            <person name="Tesfaye S."/>
            <person name="Thomson T."/>
            <person name="Thoulutsang Y."/>
            <person name="Thoulutsang D."/>
            <person name="Topham K."/>
            <person name="Topping I."/>
            <person name="Tsamla T."/>
            <person name="Vassiliev H."/>
            <person name="Vo A."/>
            <person name="Wangchuk T."/>
            <person name="Wangdi T."/>
            <person name="Weiand M."/>
            <person name="Wilkinson J."/>
            <person name="Wilson A."/>
            <person name="Yadav S."/>
            <person name="Young G."/>
            <person name="Yu Q."/>
            <person name="Zembek L."/>
            <person name="Zhong D."/>
            <person name="Zimmer A."/>
            <person name="Zwirko Z."/>
            <person name="Jaffe D.B."/>
            <person name="Alvarez P."/>
            <person name="Brockman W."/>
            <person name="Butler J."/>
            <person name="Chin C."/>
            <person name="Gnerre S."/>
            <person name="Grabherr M."/>
            <person name="Kleber M."/>
            <person name="Mauceli E."/>
            <person name="MacCallum I."/>
        </authorList>
    </citation>
    <scope>NUCLEOTIDE SEQUENCE [LARGE SCALE GENOMIC DNA]</scope>
    <source>
        <strain evidence="6">Tucson 15081-1352.22</strain>
    </source>
</reference>
<dbReference type="InParanoid" id="B4L735"/>
<dbReference type="KEGG" id="dmo:Dmoj_GI16051"/>
<dbReference type="InterPro" id="IPR001353">
    <property type="entry name" value="Proteasome_sua/b"/>
</dbReference>
<keyword evidence="5" id="KW-0378">Hydrolase</keyword>
<dbReference type="OMA" id="EMAMVTQ"/>
<dbReference type="InterPro" id="IPR050115">
    <property type="entry name" value="Proteasome_alpha"/>
</dbReference>
<dbReference type="SMR" id="B4L735"/>
<keyword evidence="6" id="KW-1185">Reference proteome</keyword>
<proteinExistence type="inferred from homology"/>
<dbReference type="AlphaFoldDB" id="B4L735"/>
<evidence type="ECO:0000313" key="5">
    <source>
        <dbReference type="EMBL" id="EDW06181.1"/>
    </source>
</evidence>
<name>B4L735_DROMO</name>
<dbReference type="Gene3D" id="3.60.20.10">
    <property type="entry name" value="Glutamine Phosphoribosylpyrophosphate, subunit 1, domain 1"/>
    <property type="match status" value="1"/>
</dbReference>
<dbReference type="InterPro" id="IPR029055">
    <property type="entry name" value="Ntn_hydrolases_N"/>
</dbReference>
<sequence length="247" mass="27851">MSLCTLDRLITIFSPAGRLYQVEFAAKAVNRDNRTMVAIAGVDCVVLVVQRKPLSKYAVTETANRIFRISDVLGCAVIGRQADCKSHVHRALQEACVFQHRYGYPIAADVMCQRLADINQVYTHDANIRPLACSIVLISYDLQLGPLIYNTDPTGVPIGYRACVFGSAMQRGNYYVDSVYKYNMSKDETVKLAIRTLAFALDKELRATDFEMAMVTQSNPYFHILTESEINTQLIRMTKGRKRKRCC</sequence>
<dbReference type="InterPro" id="IPR000426">
    <property type="entry name" value="Proteasome_asu_N"/>
</dbReference>
<dbReference type="Pfam" id="PF10584">
    <property type="entry name" value="Proteasome_A_N"/>
    <property type="match status" value="1"/>
</dbReference>
<dbReference type="EMBL" id="CH933812">
    <property type="protein sequence ID" value="EDW06181.1"/>
    <property type="molecule type" value="Genomic_DNA"/>
</dbReference>
<dbReference type="HOGENOM" id="CLU_035750_4_1_1"/>
<keyword evidence="2 3" id="KW-0647">Proteasome</keyword>
<dbReference type="GO" id="GO:0006511">
    <property type="term" value="P:ubiquitin-dependent protein catabolic process"/>
    <property type="evidence" value="ECO:0007669"/>
    <property type="project" value="InterPro"/>
</dbReference>
<dbReference type="InterPro" id="IPR023332">
    <property type="entry name" value="Proteasome_alpha-type"/>
</dbReference>
<comment type="function">
    <text evidence="1">The proteasome is a multicatalytic proteinase complex which is characterized by its ability to cleave peptides with Arg, Phe, Tyr, Leu, and Glu adjacent to the leaving group at neutral or slightly basic pH. The proteasome has an ATP-dependent proteolytic activity.</text>
</comment>
<dbReference type="PROSITE" id="PS51475">
    <property type="entry name" value="PROTEASOME_ALPHA_2"/>
    <property type="match status" value="1"/>
</dbReference>
<feature type="domain" description="Proteasome alpha-type subunits" evidence="4">
    <location>
        <begin position="6"/>
        <end position="28"/>
    </location>
</feature>
<organism evidence="5 6">
    <name type="scientific">Drosophila mojavensis</name>
    <name type="common">Fruit fly</name>
    <dbReference type="NCBI Taxonomy" id="7230"/>
    <lineage>
        <taxon>Eukaryota</taxon>
        <taxon>Metazoa</taxon>
        <taxon>Ecdysozoa</taxon>
        <taxon>Arthropoda</taxon>
        <taxon>Hexapoda</taxon>
        <taxon>Insecta</taxon>
        <taxon>Pterygota</taxon>
        <taxon>Neoptera</taxon>
        <taxon>Endopterygota</taxon>
        <taxon>Diptera</taxon>
        <taxon>Brachycera</taxon>
        <taxon>Muscomorpha</taxon>
        <taxon>Ephydroidea</taxon>
        <taxon>Drosophilidae</taxon>
        <taxon>Drosophila</taxon>
    </lineage>
</organism>
<dbReference type="PhylomeDB" id="B4L735"/>
<dbReference type="eggNOG" id="KOG0182">
    <property type="taxonomic scope" value="Eukaryota"/>
</dbReference>
<evidence type="ECO:0000313" key="6">
    <source>
        <dbReference type="Proteomes" id="UP000009192"/>
    </source>
</evidence>
<dbReference type="GO" id="GO:0016787">
    <property type="term" value="F:hydrolase activity"/>
    <property type="evidence" value="ECO:0007669"/>
    <property type="project" value="UniProtKB-KW"/>
</dbReference>
<dbReference type="GO" id="GO:0005634">
    <property type="term" value="C:nucleus"/>
    <property type="evidence" value="ECO:0007669"/>
    <property type="project" value="UniProtKB-ARBA"/>
</dbReference>
<evidence type="ECO:0000256" key="1">
    <source>
        <dbReference type="ARBA" id="ARBA00002000"/>
    </source>
</evidence>
<evidence type="ECO:0000256" key="3">
    <source>
        <dbReference type="PROSITE-ProRule" id="PRU00808"/>
    </source>
</evidence>
<dbReference type="SMART" id="SM00948">
    <property type="entry name" value="Proteasome_A_N"/>
    <property type="match status" value="1"/>
</dbReference>
<dbReference type="Pfam" id="PF00227">
    <property type="entry name" value="Proteasome"/>
    <property type="match status" value="1"/>
</dbReference>
<dbReference type="OrthoDB" id="10313070at2759"/>